<sequence length="206" mass="23762">MEHKRSSRHRNSREDVEKFDSAWSDLWLRYKDITGRFQFIWDCFTEMTNTLQFYLHIPGKGPVCIETPNMSSFWSQYNGWRTAMNAMGDRLIKIACLFDDAKACFASHGRHMNPTVESMFRQLDYHQITRVKARLEHLTVHFLDLKLASNMVVDACYRKRLGLPSSSSGDGNAIRSNHTQADAAQSSNSRRTMQATVEDCPEDESV</sequence>
<dbReference type="EMBL" id="MU865951">
    <property type="protein sequence ID" value="KAK4447177.1"/>
    <property type="molecule type" value="Genomic_DNA"/>
</dbReference>
<dbReference type="Proteomes" id="UP001321760">
    <property type="component" value="Unassembled WGS sequence"/>
</dbReference>
<reference evidence="2" key="2">
    <citation type="submission" date="2023-05" db="EMBL/GenBank/DDBJ databases">
        <authorList>
            <consortium name="Lawrence Berkeley National Laboratory"/>
            <person name="Steindorff A."/>
            <person name="Hensen N."/>
            <person name="Bonometti L."/>
            <person name="Westerberg I."/>
            <person name="Brannstrom I.O."/>
            <person name="Guillou S."/>
            <person name="Cros-Aarteil S."/>
            <person name="Calhoun S."/>
            <person name="Haridas S."/>
            <person name="Kuo A."/>
            <person name="Mondo S."/>
            <person name="Pangilinan J."/>
            <person name="Riley R."/>
            <person name="Labutti K."/>
            <person name="Andreopoulos B."/>
            <person name="Lipzen A."/>
            <person name="Chen C."/>
            <person name="Yanf M."/>
            <person name="Daum C."/>
            <person name="Ng V."/>
            <person name="Clum A."/>
            <person name="Ohm R."/>
            <person name="Martin F."/>
            <person name="Silar P."/>
            <person name="Natvig D."/>
            <person name="Lalanne C."/>
            <person name="Gautier V."/>
            <person name="Ament-Velasquez S.L."/>
            <person name="Kruys A."/>
            <person name="Hutchinson M.I."/>
            <person name="Powell A.J."/>
            <person name="Barry K."/>
            <person name="Miller A.N."/>
            <person name="Grigoriev I.V."/>
            <person name="Debuchy R."/>
            <person name="Gladieux P."/>
            <person name="Thoren M.H."/>
            <person name="Johannesson H."/>
        </authorList>
    </citation>
    <scope>NUCLEOTIDE SEQUENCE</scope>
    <source>
        <strain evidence="2">PSN243</strain>
    </source>
</reference>
<proteinExistence type="predicted"/>
<dbReference type="AlphaFoldDB" id="A0AAV9GGY6"/>
<name>A0AAV9GGY6_9PEZI</name>
<feature type="region of interest" description="Disordered" evidence="1">
    <location>
        <begin position="165"/>
        <end position="206"/>
    </location>
</feature>
<accession>A0AAV9GGY6</accession>
<keyword evidence="3" id="KW-1185">Reference proteome</keyword>
<reference evidence="2" key="1">
    <citation type="journal article" date="2023" name="Mol. Phylogenet. Evol.">
        <title>Genome-scale phylogeny and comparative genomics of the fungal order Sordariales.</title>
        <authorList>
            <person name="Hensen N."/>
            <person name="Bonometti L."/>
            <person name="Westerberg I."/>
            <person name="Brannstrom I.O."/>
            <person name="Guillou S."/>
            <person name="Cros-Aarteil S."/>
            <person name="Calhoun S."/>
            <person name="Haridas S."/>
            <person name="Kuo A."/>
            <person name="Mondo S."/>
            <person name="Pangilinan J."/>
            <person name="Riley R."/>
            <person name="LaButti K."/>
            <person name="Andreopoulos B."/>
            <person name="Lipzen A."/>
            <person name="Chen C."/>
            <person name="Yan M."/>
            <person name="Daum C."/>
            <person name="Ng V."/>
            <person name="Clum A."/>
            <person name="Steindorff A."/>
            <person name="Ohm R.A."/>
            <person name="Martin F."/>
            <person name="Silar P."/>
            <person name="Natvig D.O."/>
            <person name="Lalanne C."/>
            <person name="Gautier V."/>
            <person name="Ament-Velasquez S.L."/>
            <person name="Kruys A."/>
            <person name="Hutchinson M.I."/>
            <person name="Powell A.J."/>
            <person name="Barry K."/>
            <person name="Miller A.N."/>
            <person name="Grigoriev I.V."/>
            <person name="Debuchy R."/>
            <person name="Gladieux P."/>
            <person name="Hiltunen Thoren M."/>
            <person name="Johannesson H."/>
        </authorList>
    </citation>
    <scope>NUCLEOTIDE SEQUENCE</scope>
    <source>
        <strain evidence="2">PSN243</strain>
    </source>
</reference>
<evidence type="ECO:0000313" key="3">
    <source>
        <dbReference type="Proteomes" id="UP001321760"/>
    </source>
</evidence>
<organism evidence="2 3">
    <name type="scientific">Podospora aff. communis PSN243</name>
    <dbReference type="NCBI Taxonomy" id="3040156"/>
    <lineage>
        <taxon>Eukaryota</taxon>
        <taxon>Fungi</taxon>
        <taxon>Dikarya</taxon>
        <taxon>Ascomycota</taxon>
        <taxon>Pezizomycotina</taxon>
        <taxon>Sordariomycetes</taxon>
        <taxon>Sordariomycetidae</taxon>
        <taxon>Sordariales</taxon>
        <taxon>Podosporaceae</taxon>
        <taxon>Podospora</taxon>
    </lineage>
</organism>
<protein>
    <submittedName>
        <fullName evidence="2">Uncharacterized protein</fullName>
    </submittedName>
</protein>
<feature type="compositionally biased region" description="Polar residues" evidence="1">
    <location>
        <begin position="165"/>
        <end position="195"/>
    </location>
</feature>
<evidence type="ECO:0000313" key="2">
    <source>
        <dbReference type="EMBL" id="KAK4447177.1"/>
    </source>
</evidence>
<evidence type="ECO:0000256" key="1">
    <source>
        <dbReference type="SAM" id="MobiDB-lite"/>
    </source>
</evidence>
<comment type="caution">
    <text evidence="2">The sequence shown here is derived from an EMBL/GenBank/DDBJ whole genome shotgun (WGS) entry which is preliminary data.</text>
</comment>
<gene>
    <name evidence="2" type="ORF">QBC34DRAFT_410052</name>
</gene>